<dbReference type="PANTHER" id="PTHR43133">
    <property type="entry name" value="RNA POLYMERASE ECF-TYPE SIGMA FACTO"/>
    <property type="match status" value="1"/>
</dbReference>
<gene>
    <name evidence="8" type="ORF">MUB46_00115</name>
</gene>
<evidence type="ECO:0000259" key="6">
    <source>
        <dbReference type="Pfam" id="PF04542"/>
    </source>
</evidence>
<evidence type="ECO:0000313" key="9">
    <source>
        <dbReference type="Proteomes" id="UP001320898"/>
    </source>
</evidence>
<keyword evidence="5" id="KW-0804">Transcription</keyword>
<dbReference type="InterPro" id="IPR036388">
    <property type="entry name" value="WH-like_DNA-bd_sf"/>
</dbReference>
<dbReference type="Proteomes" id="UP001320898">
    <property type="component" value="Unassembled WGS sequence"/>
</dbReference>
<dbReference type="Gene3D" id="1.10.10.10">
    <property type="entry name" value="Winged helix-like DNA-binding domain superfamily/Winged helix DNA-binding domain"/>
    <property type="match status" value="1"/>
</dbReference>
<keyword evidence="4" id="KW-0238">DNA-binding</keyword>
<dbReference type="Gene3D" id="1.10.1740.10">
    <property type="match status" value="1"/>
</dbReference>
<evidence type="ECO:0000313" key="8">
    <source>
        <dbReference type="EMBL" id="MCT8970252.1"/>
    </source>
</evidence>
<keyword evidence="9" id="KW-1185">Reference proteome</keyword>
<comment type="similarity">
    <text evidence="1">Belongs to the sigma-70 factor family. ECF subfamily.</text>
</comment>
<dbReference type="Pfam" id="PF08281">
    <property type="entry name" value="Sigma70_r4_2"/>
    <property type="match status" value="1"/>
</dbReference>
<dbReference type="NCBIfam" id="TIGR02937">
    <property type="entry name" value="sigma70-ECF"/>
    <property type="match status" value="1"/>
</dbReference>
<evidence type="ECO:0000256" key="5">
    <source>
        <dbReference type="ARBA" id="ARBA00023163"/>
    </source>
</evidence>
<dbReference type="AlphaFoldDB" id="A0AAW5QST4"/>
<dbReference type="SUPFAM" id="SSF88946">
    <property type="entry name" value="Sigma2 domain of RNA polymerase sigma factors"/>
    <property type="match status" value="1"/>
</dbReference>
<dbReference type="GO" id="GO:0016987">
    <property type="term" value="F:sigma factor activity"/>
    <property type="evidence" value="ECO:0007669"/>
    <property type="project" value="UniProtKB-KW"/>
</dbReference>
<dbReference type="EMBL" id="JALIDZ010000001">
    <property type="protein sequence ID" value="MCT8970252.1"/>
    <property type="molecule type" value="Genomic_DNA"/>
</dbReference>
<feature type="domain" description="RNA polymerase sigma-70 region 2" evidence="6">
    <location>
        <begin position="24"/>
        <end position="92"/>
    </location>
</feature>
<protein>
    <submittedName>
        <fullName evidence="8">RNA polymerase sigma factor</fullName>
    </submittedName>
</protein>
<accession>A0AAW5QST4</accession>
<evidence type="ECO:0000256" key="1">
    <source>
        <dbReference type="ARBA" id="ARBA00010641"/>
    </source>
</evidence>
<dbReference type="GO" id="GO:0003677">
    <property type="term" value="F:DNA binding"/>
    <property type="evidence" value="ECO:0007669"/>
    <property type="project" value="UniProtKB-KW"/>
</dbReference>
<evidence type="ECO:0000256" key="3">
    <source>
        <dbReference type="ARBA" id="ARBA00023082"/>
    </source>
</evidence>
<reference evidence="8 9" key="1">
    <citation type="submission" date="2022-04" db="EMBL/GenBank/DDBJ databases">
        <authorList>
            <person name="Ye Y.-Q."/>
            <person name="Du Z.-J."/>
        </authorList>
    </citation>
    <scope>NUCLEOTIDE SEQUENCE [LARGE SCALE GENOMIC DNA]</scope>
    <source>
        <strain evidence="8 9">A6E488</strain>
    </source>
</reference>
<dbReference type="InterPro" id="IPR013325">
    <property type="entry name" value="RNA_pol_sigma_r2"/>
</dbReference>
<dbReference type="InterPro" id="IPR013324">
    <property type="entry name" value="RNA_pol_sigma_r3/r4-like"/>
</dbReference>
<dbReference type="SUPFAM" id="SSF88659">
    <property type="entry name" value="Sigma3 and sigma4 domains of RNA polymerase sigma factors"/>
    <property type="match status" value="1"/>
</dbReference>
<evidence type="ECO:0000256" key="2">
    <source>
        <dbReference type="ARBA" id="ARBA00023015"/>
    </source>
</evidence>
<feature type="domain" description="RNA polymerase sigma factor 70 region 4 type 2" evidence="7">
    <location>
        <begin position="117"/>
        <end position="169"/>
    </location>
</feature>
<dbReference type="PANTHER" id="PTHR43133:SF8">
    <property type="entry name" value="RNA POLYMERASE SIGMA FACTOR HI_1459-RELATED"/>
    <property type="match status" value="1"/>
</dbReference>
<evidence type="ECO:0000256" key="4">
    <source>
        <dbReference type="ARBA" id="ARBA00023125"/>
    </source>
</evidence>
<comment type="caution">
    <text evidence="8">The sequence shown here is derived from an EMBL/GenBank/DDBJ whole genome shotgun (WGS) entry which is preliminary data.</text>
</comment>
<dbReference type="Pfam" id="PF04542">
    <property type="entry name" value="Sigma70_r2"/>
    <property type="match status" value="1"/>
</dbReference>
<dbReference type="InterPro" id="IPR039425">
    <property type="entry name" value="RNA_pol_sigma-70-like"/>
</dbReference>
<dbReference type="GO" id="GO:0006352">
    <property type="term" value="P:DNA-templated transcription initiation"/>
    <property type="evidence" value="ECO:0007669"/>
    <property type="project" value="InterPro"/>
</dbReference>
<dbReference type="InterPro" id="IPR014284">
    <property type="entry name" value="RNA_pol_sigma-70_dom"/>
</dbReference>
<proteinExistence type="inferred from homology"/>
<keyword evidence="2" id="KW-0805">Transcription regulation</keyword>
<dbReference type="RefSeq" id="WP_261613826.1">
    <property type="nucleotide sequence ID" value="NZ_JALIDZ010000001.1"/>
</dbReference>
<dbReference type="CDD" id="cd06171">
    <property type="entry name" value="Sigma70_r4"/>
    <property type="match status" value="1"/>
</dbReference>
<name>A0AAW5QST4_9HYPH</name>
<sequence length="178" mass="19532">MAETSDATLVEQAAQGDRDAFAALLARHYPFIFRVAYKWCRNVGEAEDHAQDVCVKLGKAIRSFDGRSAFTSWLYRVTLNTVRDAAKSRARREKRAADFAIMAETQAQAADCDAPADALWDAVDRLPDAERDVVLLVYSEGLSHAEAAGVLGCAEGTIAWRISKAKGRLKTLLEGELQ</sequence>
<dbReference type="InterPro" id="IPR013249">
    <property type="entry name" value="RNA_pol_sigma70_r4_t2"/>
</dbReference>
<dbReference type="InterPro" id="IPR007627">
    <property type="entry name" value="RNA_pol_sigma70_r2"/>
</dbReference>
<evidence type="ECO:0000259" key="7">
    <source>
        <dbReference type="Pfam" id="PF08281"/>
    </source>
</evidence>
<keyword evidence="3" id="KW-0731">Sigma factor</keyword>
<organism evidence="8 9">
    <name type="scientific">Microbaculum marinisediminis</name>
    <dbReference type="NCBI Taxonomy" id="2931392"/>
    <lineage>
        <taxon>Bacteria</taxon>
        <taxon>Pseudomonadati</taxon>
        <taxon>Pseudomonadota</taxon>
        <taxon>Alphaproteobacteria</taxon>
        <taxon>Hyphomicrobiales</taxon>
        <taxon>Tepidamorphaceae</taxon>
        <taxon>Microbaculum</taxon>
    </lineage>
</organism>